<dbReference type="Proteomes" id="UP000626220">
    <property type="component" value="Unassembled WGS sequence"/>
</dbReference>
<dbReference type="PROSITE" id="PS00181">
    <property type="entry name" value="GLNA_ATP"/>
    <property type="match status" value="1"/>
</dbReference>
<gene>
    <name evidence="7" type="ORF">GCM10017056_42660</name>
</gene>
<dbReference type="GO" id="GO:0006542">
    <property type="term" value="P:glutamine biosynthetic process"/>
    <property type="evidence" value="ECO:0007669"/>
    <property type="project" value="InterPro"/>
</dbReference>
<comment type="cofactor">
    <cofactor evidence="1">
        <name>Mg(2+)</name>
        <dbReference type="ChEBI" id="CHEBI:18420"/>
    </cofactor>
</comment>
<evidence type="ECO:0000313" key="7">
    <source>
        <dbReference type="EMBL" id="GHF66870.1"/>
    </source>
</evidence>
<accession>A0A8J3MA63</accession>
<evidence type="ECO:0000256" key="4">
    <source>
        <dbReference type="PROSITE-ProRule" id="PRU01331"/>
    </source>
</evidence>
<evidence type="ECO:0000313" key="8">
    <source>
        <dbReference type="Proteomes" id="UP000626220"/>
    </source>
</evidence>
<protein>
    <submittedName>
        <fullName evidence="7">Glutamine synthetase</fullName>
    </submittedName>
</protein>
<keyword evidence="3" id="KW-0460">Magnesium</keyword>
<dbReference type="GO" id="GO:0004356">
    <property type="term" value="F:glutamine synthetase activity"/>
    <property type="evidence" value="ECO:0007669"/>
    <property type="project" value="InterPro"/>
</dbReference>
<dbReference type="InterPro" id="IPR036651">
    <property type="entry name" value="Gln_synt_N_sf"/>
</dbReference>
<evidence type="ECO:0000256" key="5">
    <source>
        <dbReference type="RuleBase" id="RU000384"/>
    </source>
</evidence>
<reference evidence="7" key="2">
    <citation type="submission" date="2020-09" db="EMBL/GenBank/DDBJ databases">
        <authorList>
            <person name="Sun Q."/>
            <person name="Kim S."/>
        </authorList>
    </citation>
    <scope>NUCLEOTIDE SEQUENCE</scope>
    <source>
        <strain evidence="7">KCTC 42650</strain>
    </source>
</reference>
<dbReference type="GO" id="GO:0006598">
    <property type="term" value="P:polyamine catabolic process"/>
    <property type="evidence" value="ECO:0007669"/>
    <property type="project" value="TreeGrafter"/>
</dbReference>
<evidence type="ECO:0000256" key="1">
    <source>
        <dbReference type="ARBA" id="ARBA00001946"/>
    </source>
</evidence>
<dbReference type="Gene3D" id="3.10.20.70">
    <property type="entry name" value="Glutamine synthetase, N-terminal domain"/>
    <property type="match status" value="1"/>
</dbReference>
<dbReference type="Gene3D" id="3.30.590.10">
    <property type="entry name" value="Glutamine synthetase/guanido kinase, catalytic domain"/>
    <property type="match status" value="1"/>
</dbReference>
<keyword evidence="8" id="KW-1185">Reference proteome</keyword>
<dbReference type="EMBL" id="BNCJ01000018">
    <property type="protein sequence ID" value="GHF66870.1"/>
    <property type="molecule type" value="Genomic_DNA"/>
</dbReference>
<dbReference type="Pfam" id="PF00120">
    <property type="entry name" value="Gln-synt_C"/>
    <property type="match status" value="1"/>
</dbReference>
<reference evidence="7" key="1">
    <citation type="journal article" date="2014" name="Int. J. Syst. Evol. Microbiol.">
        <title>Complete genome sequence of Corynebacterium casei LMG S-19264T (=DSM 44701T), isolated from a smear-ripened cheese.</title>
        <authorList>
            <consortium name="US DOE Joint Genome Institute (JGI-PGF)"/>
            <person name="Walter F."/>
            <person name="Albersmeier A."/>
            <person name="Kalinowski J."/>
            <person name="Ruckert C."/>
        </authorList>
    </citation>
    <scope>NUCLEOTIDE SEQUENCE</scope>
    <source>
        <strain evidence="7">KCTC 42650</strain>
    </source>
</reference>
<comment type="caution">
    <text evidence="7">The sequence shown here is derived from an EMBL/GenBank/DDBJ whole genome shotgun (WGS) entry which is preliminary data.</text>
</comment>
<dbReference type="PANTHER" id="PTHR43785">
    <property type="entry name" value="GAMMA-GLUTAMYLPUTRESCINE SYNTHETASE"/>
    <property type="match status" value="1"/>
</dbReference>
<dbReference type="AlphaFoldDB" id="A0A8J3MA63"/>
<feature type="domain" description="GS catalytic" evidence="6">
    <location>
        <begin position="118"/>
        <end position="452"/>
    </location>
</feature>
<dbReference type="PANTHER" id="PTHR43785:SF3">
    <property type="entry name" value="GS CATALYTIC DOMAIN-CONTAINING PROTEIN"/>
    <property type="match status" value="1"/>
</dbReference>
<evidence type="ECO:0000256" key="3">
    <source>
        <dbReference type="ARBA" id="ARBA00022842"/>
    </source>
</evidence>
<dbReference type="PROSITE" id="PS51987">
    <property type="entry name" value="GS_CATALYTIC"/>
    <property type="match status" value="1"/>
</dbReference>
<dbReference type="SMART" id="SM01230">
    <property type="entry name" value="Gln-synt_C"/>
    <property type="match status" value="1"/>
</dbReference>
<evidence type="ECO:0000259" key="6">
    <source>
        <dbReference type="PROSITE" id="PS51987"/>
    </source>
</evidence>
<dbReference type="InterPro" id="IPR008146">
    <property type="entry name" value="Gln_synth_cat_dom"/>
</dbReference>
<comment type="similarity">
    <text evidence="4 5">Belongs to the glutamine synthetase family.</text>
</comment>
<dbReference type="SUPFAM" id="SSF54368">
    <property type="entry name" value="Glutamine synthetase, N-terminal domain"/>
    <property type="match status" value="1"/>
</dbReference>
<proteinExistence type="inferred from homology"/>
<name>A0A8J3MA63_9RHOB</name>
<keyword evidence="2" id="KW-0436">Ligase</keyword>
<sequence length="452" mass="50359">MADWIDSLPESAREFLNGKRLDEVECVISDLPGIARGKAVPASKFARQQYFHLPDSIFYQTITGEWAEAAGDEGFIEKDMILKPDMSTASAAPWTGDTTIQVIHDAYDRKGNPVPCSPRNVLKRVVQLYKDQGWQPVVAPEMEFYLVARNIDPAKGIEPMMGRSGRPAAARQAYSMTAVDEFGPVIDHIYDFAEDQGFEIDGITQEGGAGQLEINLRHGDPVKLADEVFYFKRLIREAALRHDCFATFMAKPIADEPGSAMHIHHSVIDMETGKNIFSGPAGGETDAFFHFIAGLQHHLPAAIAVLAPYVNSYRRYVKDFAAPINLEWGRDNRTTGIRVPLSGPEARRVENRLAGMDCNPYLGIAASLACGYLGLMEEKRPEKQFKGDAYEGEEDVPRVMGDALDLFEESTALANVLGPEFCRVYSIVKRAEYNEFLQVISPWEREHLLLNV</sequence>
<dbReference type="InterPro" id="IPR014746">
    <property type="entry name" value="Gln_synth/guanido_kin_cat_dom"/>
</dbReference>
<organism evidence="7 8">
    <name type="scientific">Seohaeicola zhoushanensis</name>
    <dbReference type="NCBI Taxonomy" id="1569283"/>
    <lineage>
        <taxon>Bacteria</taxon>
        <taxon>Pseudomonadati</taxon>
        <taxon>Pseudomonadota</taxon>
        <taxon>Alphaproteobacteria</taxon>
        <taxon>Rhodobacterales</taxon>
        <taxon>Roseobacteraceae</taxon>
        <taxon>Seohaeicola</taxon>
    </lineage>
</organism>
<evidence type="ECO:0000256" key="2">
    <source>
        <dbReference type="ARBA" id="ARBA00022598"/>
    </source>
</evidence>
<dbReference type="SUPFAM" id="SSF55931">
    <property type="entry name" value="Glutamine synthetase/guanido kinase"/>
    <property type="match status" value="1"/>
</dbReference>
<dbReference type="InterPro" id="IPR027303">
    <property type="entry name" value="Gln_synth_gly_rich_site"/>
</dbReference>
<dbReference type="RefSeq" id="WP_189682151.1">
    <property type="nucleotide sequence ID" value="NZ_BNCJ01000018.1"/>
</dbReference>